<dbReference type="PANTHER" id="PTHR40619:SF3">
    <property type="entry name" value="FUNGAL STAND N-TERMINAL GOODBYE DOMAIN-CONTAINING PROTEIN"/>
    <property type="match status" value="1"/>
</dbReference>
<proteinExistence type="predicted"/>
<gene>
    <name evidence="1" type="ORF">WHR41_06109</name>
</gene>
<name>A0AB34KLJ8_9PEZI</name>
<evidence type="ECO:0000313" key="1">
    <source>
        <dbReference type="EMBL" id="KAL1585046.1"/>
    </source>
</evidence>
<dbReference type="AlphaFoldDB" id="A0AB34KLJ8"/>
<dbReference type="RefSeq" id="XP_069228152.1">
    <property type="nucleotide sequence ID" value="XM_069374714.1"/>
</dbReference>
<reference evidence="1 2" key="1">
    <citation type="journal article" date="2020" name="Microbiol. Resour. Announc.">
        <title>Draft Genome Sequence of a Cladosporium Species Isolated from the Mesophotic Ascidian Didemnum maculosum.</title>
        <authorList>
            <person name="Gioti A."/>
            <person name="Siaperas R."/>
            <person name="Nikolaivits E."/>
            <person name="Le Goff G."/>
            <person name="Ouazzani J."/>
            <person name="Kotoulas G."/>
            <person name="Topakas E."/>
        </authorList>
    </citation>
    <scope>NUCLEOTIDE SEQUENCE [LARGE SCALE GENOMIC DNA]</scope>
    <source>
        <strain evidence="1 2">TM138-S3</strain>
    </source>
</reference>
<dbReference type="EMBL" id="JAAQHG020000022">
    <property type="protein sequence ID" value="KAL1585046.1"/>
    <property type="molecule type" value="Genomic_DNA"/>
</dbReference>
<protein>
    <submittedName>
        <fullName evidence="1">Uncharacterized protein</fullName>
    </submittedName>
</protein>
<keyword evidence="2" id="KW-1185">Reference proteome</keyword>
<dbReference type="Proteomes" id="UP000803884">
    <property type="component" value="Unassembled WGS sequence"/>
</dbReference>
<accession>A0AB34KLJ8</accession>
<sequence>MLPVNRIPRIHLAAQPANDFVDNRLSAVDSVFAICAGNPSSKLQTQTVTADNGSTGEPNETILVSDVALSDQSQQFLSAVAAYEQSRHGKGSKALELVNSSSWSDVLTQVERVQRQYEGAVKTGFLGSLRGRLRSFGECKAPVEAWLKLLPSQSWQGSLVCGGVMIVVNAAARLGAIRDDVCDALESIPESIDSVQKLGDVYAGAGFLQLRASAMFVAVLGLLEHVIKWYTENPVRKALKAVALGDAYGKELKNRIDRMSKLRVEVERQASVAGHVQMNQNIRLSQEINKGVLILLEDHQRNSEYQRGESFH</sequence>
<evidence type="ECO:0000313" key="2">
    <source>
        <dbReference type="Proteomes" id="UP000803884"/>
    </source>
</evidence>
<dbReference type="PANTHER" id="PTHR40619">
    <property type="entry name" value="FUNGAL STAND N-TERMINAL GOODBYE DOMAIN-CONTAINING PROTEIN"/>
    <property type="match status" value="1"/>
</dbReference>
<organism evidence="1 2">
    <name type="scientific">Cladosporium halotolerans</name>
    <dbReference type="NCBI Taxonomy" id="1052096"/>
    <lineage>
        <taxon>Eukaryota</taxon>
        <taxon>Fungi</taxon>
        <taxon>Dikarya</taxon>
        <taxon>Ascomycota</taxon>
        <taxon>Pezizomycotina</taxon>
        <taxon>Dothideomycetes</taxon>
        <taxon>Dothideomycetidae</taxon>
        <taxon>Cladosporiales</taxon>
        <taxon>Cladosporiaceae</taxon>
        <taxon>Cladosporium</taxon>
    </lineage>
</organism>
<comment type="caution">
    <text evidence="1">The sequence shown here is derived from an EMBL/GenBank/DDBJ whole genome shotgun (WGS) entry which is preliminary data.</text>
</comment>
<dbReference type="GeneID" id="96007552"/>